<sequence length="299" mass="33545">MELRVLHYFVVLAEELHFSRAATRLAVAQPSLSYAIKALEQELGVALFERDRRHVSLTEAGDAVLIEARRTLAQAKQIHVVAEQYHAKLAGMLRVGFEATGAGPIGAAVQARMAQEYPDVKIIPKRFDWGAEVDALRRGIVDVAYVWLPAQIEGLHTEVIASESRFVALPLAHPLAARSQLRIMELADEPLMWTRSAPKAWVDWWAVNPRPDGREPVWGPTNENAEEMLEQVAAGRAICFAPASMSSYYARPDLAWRPIVDIEPLHIALAWRVDERNPLIEHFVSIVRQVQSSSRNQEL</sequence>
<dbReference type="InterPro" id="IPR036388">
    <property type="entry name" value="WH-like_DNA-bd_sf"/>
</dbReference>
<dbReference type="InterPro" id="IPR000847">
    <property type="entry name" value="LysR_HTH_N"/>
</dbReference>
<evidence type="ECO:0000256" key="4">
    <source>
        <dbReference type="ARBA" id="ARBA00023163"/>
    </source>
</evidence>
<dbReference type="RefSeq" id="WP_220196880.1">
    <property type="nucleotide sequence ID" value="NZ_BNJF01000003.1"/>
</dbReference>
<dbReference type="GO" id="GO:0003700">
    <property type="term" value="F:DNA-binding transcription factor activity"/>
    <property type="evidence" value="ECO:0007669"/>
    <property type="project" value="InterPro"/>
</dbReference>
<organism evidence="6 7">
    <name type="scientific">Ktedonospora formicarum</name>
    <dbReference type="NCBI Taxonomy" id="2778364"/>
    <lineage>
        <taxon>Bacteria</taxon>
        <taxon>Bacillati</taxon>
        <taxon>Chloroflexota</taxon>
        <taxon>Ktedonobacteria</taxon>
        <taxon>Ktedonobacterales</taxon>
        <taxon>Ktedonobacteraceae</taxon>
        <taxon>Ktedonospora</taxon>
    </lineage>
</organism>
<evidence type="ECO:0000256" key="1">
    <source>
        <dbReference type="ARBA" id="ARBA00009437"/>
    </source>
</evidence>
<proteinExistence type="inferred from homology"/>
<dbReference type="SUPFAM" id="SSF46785">
    <property type="entry name" value="Winged helix' DNA-binding domain"/>
    <property type="match status" value="1"/>
</dbReference>
<keyword evidence="2" id="KW-0805">Transcription regulation</keyword>
<dbReference type="PANTHER" id="PTHR30346">
    <property type="entry name" value="TRANSCRIPTIONAL DUAL REGULATOR HCAR-RELATED"/>
    <property type="match status" value="1"/>
</dbReference>
<feature type="domain" description="HTH lysR-type" evidence="5">
    <location>
        <begin position="1"/>
        <end position="58"/>
    </location>
</feature>
<dbReference type="Gene3D" id="1.10.10.10">
    <property type="entry name" value="Winged helix-like DNA-binding domain superfamily/Winged helix DNA-binding domain"/>
    <property type="match status" value="1"/>
</dbReference>
<dbReference type="GO" id="GO:0003677">
    <property type="term" value="F:DNA binding"/>
    <property type="evidence" value="ECO:0007669"/>
    <property type="project" value="UniProtKB-KW"/>
</dbReference>
<evidence type="ECO:0000313" key="6">
    <source>
        <dbReference type="EMBL" id="GHO47628.1"/>
    </source>
</evidence>
<dbReference type="PROSITE" id="PS50931">
    <property type="entry name" value="HTH_LYSR"/>
    <property type="match status" value="1"/>
</dbReference>
<dbReference type="PANTHER" id="PTHR30346:SF0">
    <property type="entry name" value="HCA OPERON TRANSCRIPTIONAL ACTIVATOR HCAR"/>
    <property type="match status" value="1"/>
</dbReference>
<comment type="similarity">
    <text evidence="1">Belongs to the LysR transcriptional regulatory family.</text>
</comment>
<dbReference type="SUPFAM" id="SSF53850">
    <property type="entry name" value="Periplasmic binding protein-like II"/>
    <property type="match status" value="1"/>
</dbReference>
<dbReference type="Proteomes" id="UP000612362">
    <property type="component" value="Unassembled WGS sequence"/>
</dbReference>
<evidence type="ECO:0000256" key="2">
    <source>
        <dbReference type="ARBA" id="ARBA00023015"/>
    </source>
</evidence>
<keyword evidence="3" id="KW-0238">DNA-binding</keyword>
<dbReference type="FunFam" id="1.10.10.10:FF:000001">
    <property type="entry name" value="LysR family transcriptional regulator"/>
    <property type="match status" value="1"/>
</dbReference>
<evidence type="ECO:0000313" key="7">
    <source>
        <dbReference type="Proteomes" id="UP000612362"/>
    </source>
</evidence>
<dbReference type="GO" id="GO:0032993">
    <property type="term" value="C:protein-DNA complex"/>
    <property type="evidence" value="ECO:0007669"/>
    <property type="project" value="TreeGrafter"/>
</dbReference>
<keyword evidence="7" id="KW-1185">Reference proteome</keyword>
<accession>A0A8J3I899</accession>
<dbReference type="Pfam" id="PF00126">
    <property type="entry name" value="HTH_1"/>
    <property type="match status" value="1"/>
</dbReference>
<keyword evidence="4" id="KW-0804">Transcription</keyword>
<name>A0A8J3I899_9CHLR</name>
<reference evidence="6" key="1">
    <citation type="submission" date="2020-10" db="EMBL/GenBank/DDBJ databases">
        <title>Taxonomic study of unclassified bacteria belonging to the class Ktedonobacteria.</title>
        <authorList>
            <person name="Yabe S."/>
            <person name="Wang C.M."/>
            <person name="Zheng Y."/>
            <person name="Sakai Y."/>
            <person name="Cavaletti L."/>
            <person name="Monciardini P."/>
            <person name="Donadio S."/>
        </authorList>
    </citation>
    <scope>NUCLEOTIDE SEQUENCE</scope>
    <source>
        <strain evidence="6">SOSP1-1</strain>
    </source>
</reference>
<dbReference type="AlphaFoldDB" id="A0A8J3I899"/>
<dbReference type="PRINTS" id="PR00039">
    <property type="entry name" value="HTHLYSR"/>
</dbReference>
<dbReference type="Gene3D" id="3.40.190.10">
    <property type="entry name" value="Periplasmic binding protein-like II"/>
    <property type="match status" value="2"/>
</dbReference>
<dbReference type="EMBL" id="BNJF01000003">
    <property type="protein sequence ID" value="GHO47628.1"/>
    <property type="molecule type" value="Genomic_DNA"/>
</dbReference>
<gene>
    <name evidence="6" type="ORF">KSX_57910</name>
</gene>
<protein>
    <submittedName>
        <fullName evidence="6">Putative transcriptional regulator, LysR family protein</fullName>
    </submittedName>
</protein>
<evidence type="ECO:0000256" key="3">
    <source>
        <dbReference type="ARBA" id="ARBA00023125"/>
    </source>
</evidence>
<dbReference type="CDD" id="cd08414">
    <property type="entry name" value="PBP2_LTTR_aromatics_like"/>
    <property type="match status" value="1"/>
</dbReference>
<dbReference type="InterPro" id="IPR005119">
    <property type="entry name" value="LysR_subst-bd"/>
</dbReference>
<evidence type="ECO:0000259" key="5">
    <source>
        <dbReference type="PROSITE" id="PS50931"/>
    </source>
</evidence>
<comment type="caution">
    <text evidence="6">The sequence shown here is derived from an EMBL/GenBank/DDBJ whole genome shotgun (WGS) entry which is preliminary data.</text>
</comment>
<dbReference type="InterPro" id="IPR036390">
    <property type="entry name" value="WH_DNA-bd_sf"/>
</dbReference>
<dbReference type="Pfam" id="PF03466">
    <property type="entry name" value="LysR_substrate"/>
    <property type="match status" value="1"/>
</dbReference>